<feature type="transmembrane region" description="Helical" evidence="1">
    <location>
        <begin position="12"/>
        <end position="31"/>
    </location>
</feature>
<dbReference type="EMBL" id="BRVS01000004">
    <property type="protein sequence ID" value="GLB66511.1"/>
    <property type="molecule type" value="Genomic_DNA"/>
</dbReference>
<evidence type="ECO:0008006" key="4">
    <source>
        <dbReference type="Google" id="ProtNLM"/>
    </source>
</evidence>
<sequence length="134" mass="14044">MVANDGQGVFEIMVVMVHIAFIAFLLGSALSNLFRLPWFVYGEEPSPAFQRWTGAGELGLAVVISLPYFWQAGAPAAVLVALAYGAALGVLALWHWRKDHAVRLSSLVTPAAIALAFGMLALAGLAADPPPAGA</sequence>
<proteinExistence type="predicted"/>
<evidence type="ECO:0000256" key="1">
    <source>
        <dbReference type="SAM" id="Phobius"/>
    </source>
</evidence>
<feature type="transmembrane region" description="Helical" evidence="1">
    <location>
        <begin position="76"/>
        <end position="95"/>
    </location>
</feature>
<protein>
    <recommendedName>
        <fullName evidence="4">DoxX family protein</fullName>
    </recommendedName>
</protein>
<keyword evidence="1" id="KW-0472">Membrane</keyword>
<evidence type="ECO:0000313" key="2">
    <source>
        <dbReference type="EMBL" id="GLB66511.1"/>
    </source>
</evidence>
<dbReference type="Proteomes" id="UP001209654">
    <property type="component" value="Unassembled WGS sequence"/>
</dbReference>
<keyword evidence="1" id="KW-1133">Transmembrane helix</keyword>
<comment type="caution">
    <text evidence="2">The sequence shown here is derived from an EMBL/GenBank/DDBJ whole genome shotgun (WGS) entry which is preliminary data.</text>
</comment>
<organism evidence="2 3">
    <name type="scientific">Arthrobacter mangrovi</name>
    <dbReference type="NCBI Taxonomy" id="2966350"/>
    <lineage>
        <taxon>Bacteria</taxon>
        <taxon>Bacillati</taxon>
        <taxon>Actinomycetota</taxon>
        <taxon>Actinomycetes</taxon>
        <taxon>Micrococcales</taxon>
        <taxon>Micrococcaceae</taxon>
        <taxon>Arthrobacter</taxon>
    </lineage>
</organism>
<keyword evidence="3" id="KW-1185">Reference proteome</keyword>
<accession>A0ABQ5MRE0</accession>
<reference evidence="2 3" key="1">
    <citation type="journal article" date="2023" name="Int. J. Syst. Evol. Microbiol.">
        <title>Arthrobacter mangrovi sp. nov., an actinobacterium isolated from the rhizosphere of a mangrove.</title>
        <authorList>
            <person name="Hamada M."/>
            <person name="Saitou S."/>
            <person name="Enomoto N."/>
            <person name="Nanri K."/>
            <person name="Hidaka K."/>
            <person name="Miura T."/>
            <person name="Tamura T."/>
        </authorList>
    </citation>
    <scope>NUCLEOTIDE SEQUENCE [LARGE SCALE GENOMIC DNA]</scope>
    <source>
        <strain evidence="2 3">NBRC 112813</strain>
    </source>
</reference>
<feature type="transmembrane region" description="Helical" evidence="1">
    <location>
        <begin position="107"/>
        <end position="127"/>
    </location>
</feature>
<dbReference type="RefSeq" id="WP_264794664.1">
    <property type="nucleotide sequence ID" value="NZ_BRVS01000004.1"/>
</dbReference>
<keyword evidence="1" id="KW-0812">Transmembrane</keyword>
<evidence type="ECO:0000313" key="3">
    <source>
        <dbReference type="Proteomes" id="UP001209654"/>
    </source>
</evidence>
<gene>
    <name evidence="2" type="ORF">AHIS1636_09500</name>
</gene>
<name>A0ABQ5MRE0_9MICC</name>